<comment type="subcellular location">
    <subcellularLocation>
        <location evidence="1">Secreted</location>
        <location evidence="1">Cell wall</location>
        <topology evidence="1">Peptidoglycan-anchor</topology>
    </subcellularLocation>
</comment>
<organism evidence="10 11">
    <name type="scientific">Mesobacillus subterraneus</name>
    <dbReference type="NCBI Taxonomy" id="285983"/>
    <lineage>
        <taxon>Bacteria</taxon>
        <taxon>Bacillati</taxon>
        <taxon>Bacillota</taxon>
        <taxon>Bacilli</taxon>
        <taxon>Bacillales</taxon>
        <taxon>Bacillaceae</taxon>
        <taxon>Mesobacillus</taxon>
    </lineage>
</organism>
<dbReference type="InterPro" id="IPR036415">
    <property type="entry name" value="Lamin_tail_dom_sf"/>
</dbReference>
<dbReference type="Pfam" id="PF07705">
    <property type="entry name" value="CARDB"/>
    <property type="match status" value="1"/>
</dbReference>
<dbReference type="RefSeq" id="WP_125479980.1">
    <property type="nucleotide sequence ID" value="NZ_RSFW01000013.1"/>
</dbReference>
<keyword evidence="7" id="KW-1133">Transmembrane helix</keyword>
<feature type="compositionally biased region" description="Gly residues" evidence="6">
    <location>
        <begin position="1791"/>
        <end position="1882"/>
    </location>
</feature>
<dbReference type="NCBIfam" id="NF038032">
    <property type="entry name" value="CehA_McbA_metalo"/>
    <property type="match status" value="1"/>
</dbReference>
<keyword evidence="4" id="KW-0732">Signal</keyword>
<keyword evidence="5" id="KW-0572">Peptidoglycan-anchor</keyword>
<comment type="caution">
    <text evidence="10">The sequence shown here is derived from an EMBL/GenBank/DDBJ whole genome shotgun (WGS) entry which is preliminary data.</text>
</comment>
<evidence type="ECO:0000256" key="2">
    <source>
        <dbReference type="ARBA" id="ARBA00022512"/>
    </source>
</evidence>
<dbReference type="Gene3D" id="3.20.20.140">
    <property type="entry name" value="Metal-dependent hydrolases"/>
    <property type="match status" value="1"/>
</dbReference>
<feature type="domain" description="Gram-positive cocci surface proteins LPxTG" evidence="8">
    <location>
        <begin position="2111"/>
        <end position="2143"/>
    </location>
</feature>
<dbReference type="InterPro" id="IPR011635">
    <property type="entry name" value="CARDB"/>
</dbReference>
<keyword evidence="7" id="KW-0812">Transmembrane</keyword>
<dbReference type="InterPro" id="IPR039975">
    <property type="entry name" value="IFT52"/>
</dbReference>
<keyword evidence="3" id="KW-0964">Secreted</keyword>
<evidence type="ECO:0000256" key="5">
    <source>
        <dbReference type="ARBA" id="ARBA00023088"/>
    </source>
</evidence>
<dbReference type="Proteomes" id="UP000279911">
    <property type="component" value="Unassembled WGS sequence"/>
</dbReference>
<evidence type="ECO:0000313" key="10">
    <source>
        <dbReference type="EMBL" id="RSD26989.1"/>
    </source>
</evidence>
<dbReference type="PANTHER" id="PTHR12969:SF7">
    <property type="entry name" value="INTRAFLAGELLAR TRANSPORT PROTEIN 52 HOMOLOG"/>
    <property type="match status" value="1"/>
</dbReference>
<feature type="region of interest" description="Disordered" evidence="6">
    <location>
        <begin position="1734"/>
        <end position="1902"/>
    </location>
</feature>
<dbReference type="Pfam" id="PF00746">
    <property type="entry name" value="Gram_pos_anchor"/>
    <property type="match status" value="1"/>
</dbReference>
<dbReference type="Gene3D" id="2.40.50.200">
    <property type="entry name" value="Bacterial OB-fold"/>
    <property type="match status" value="1"/>
</dbReference>
<dbReference type="Gene3D" id="2.60.40.10">
    <property type="entry name" value="Immunoglobulins"/>
    <property type="match status" value="2"/>
</dbReference>
<dbReference type="InterPro" id="IPR019931">
    <property type="entry name" value="LPXTG_anchor"/>
</dbReference>
<dbReference type="CDD" id="cd04486">
    <property type="entry name" value="YhcR_OBF_like"/>
    <property type="match status" value="1"/>
</dbReference>
<evidence type="ECO:0000259" key="8">
    <source>
        <dbReference type="PROSITE" id="PS50847"/>
    </source>
</evidence>
<evidence type="ECO:0000256" key="4">
    <source>
        <dbReference type="ARBA" id="ARBA00022729"/>
    </source>
</evidence>
<dbReference type="EMBL" id="RSFW01000013">
    <property type="protein sequence ID" value="RSD26989.1"/>
    <property type="molecule type" value="Genomic_DNA"/>
</dbReference>
<dbReference type="SUPFAM" id="SSF74853">
    <property type="entry name" value="Lamin A/C globular tail domain"/>
    <property type="match status" value="1"/>
</dbReference>
<dbReference type="OrthoDB" id="9801679at2"/>
<protein>
    <submittedName>
        <fullName evidence="10">LPXTG cell wall anchor domain-containing protein</fullName>
    </submittedName>
</protein>
<evidence type="ECO:0000256" key="3">
    <source>
        <dbReference type="ARBA" id="ARBA00022525"/>
    </source>
</evidence>
<evidence type="ECO:0000256" key="6">
    <source>
        <dbReference type="SAM" id="MobiDB-lite"/>
    </source>
</evidence>
<evidence type="ECO:0000256" key="7">
    <source>
        <dbReference type="SAM" id="Phobius"/>
    </source>
</evidence>
<keyword evidence="7" id="KW-0472">Membrane</keyword>
<feature type="domain" description="LTD" evidence="9">
    <location>
        <begin position="36"/>
        <end position="153"/>
    </location>
</feature>
<dbReference type="SUPFAM" id="SSF101756">
    <property type="entry name" value="Hypothetical protein YgiW"/>
    <property type="match status" value="1"/>
</dbReference>
<gene>
    <name evidence="10" type="ORF">EJA10_10595</name>
</gene>
<dbReference type="Pfam" id="PF14258">
    <property type="entry name" value="DUF4350"/>
    <property type="match status" value="1"/>
</dbReference>
<evidence type="ECO:0000313" key="11">
    <source>
        <dbReference type="Proteomes" id="UP000279911"/>
    </source>
</evidence>
<dbReference type="InterPro" id="IPR013783">
    <property type="entry name" value="Ig-like_fold"/>
</dbReference>
<proteinExistence type="predicted"/>
<dbReference type="InterPro" id="IPR016195">
    <property type="entry name" value="Pol/histidinol_Pase-like"/>
</dbReference>
<dbReference type="InterPro" id="IPR025646">
    <property type="entry name" value="DUF4350"/>
</dbReference>
<dbReference type="PROSITE" id="PS50847">
    <property type="entry name" value="GRAM_POS_ANCHORING"/>
    <property type="match status" value="1"/>
</dbReference>
<feature type="transmembrane region" description="Helical" evidence="7">
    <location>
        <begin position="2118"/>
        <end position="2137"/>
    </location>
</feature>
<dbReference type="Pfam" id="PF00932">
    <property type="entry name" value="LTD"/>
    <property type="match status" value="1"/>
</dbReference>
<dbReference type="InterPro" id="IPR029062">
    <property type="entry name" value="Class_I_gatase-like"/>
</dbReference>
<dbReference type="SUPFAM" id="SSF89550">
    <property type="entry name" value="PHP domain-like"/>
    <property type="match status" value="1"/>
</dbReference>
<dbReference type="Gene3D" id="3.40.50.880">
    <property type="match status" value="1"/>
</dbReference>
<reference evidence="11" key="1">
    <citation type="submission" date="2018-12" db="EMBL/GenBank/DDBJ databases">
        <title>Bacillus chawlae sp. nov., Bacillus glennii sp. nov., and Bacillus saganii sp. nov. Isolated from the Vehicle Assembly Building at Kennedy Space Center where the Viking Spacecraft were Assembled.</title>
        <authorList>
            <person name="Seuylemezian A."/>
            <person name="Vaishampayan P."/>
        </authorList>
    </citation>
    <scope>NUCLEOTIDE SEQUENCE [LARGE SCALE GENOMIC DNA]</scope>
    <source>
        <strain evidence="11">DSM 13966</strain>
    </source>
</reference>
<dbReference type="PANTHER" id="PTHR12969">
    <property type="entry name" value="NGD5/OSM-6/IFT52"/>
    <property type="match status" value="1"/>
</dbReference>
<dbReference type="NCBIfam" id="TIGR01167">
    <property type="entry name" value="LPXTG_anchor"/>
    <property type="match status" value="1"/>
</dbReference>
<accession>A0A427TRJ0</accession>
<dbReference type="SUPFAM" id="SSF52317">
    <property type="entry name" value="Class I glutamine amidotransferase-like"/>
    <property type="match status" value="1"/>
</dbReference>
<feature type="compositionally biased region" description="Gly residues" evidence="6">
    <location>
        <begin position="1745"/>
        <end position="1783"/>
    </location>
</feature>
<sequence>MKRKMRTYRKWASLSMAILLLISTFLPSSLALKVNASISQQVVISQVYGGGGNSGAPFNKDFIELYNPTSESISLEGWSVQYASAAGTSWTSTSLSDVIPAYGYYLITQAGGANGAEVPTADASGTIAMAATAGKVKLLDADKTEIDFVGFGSTANQFEGSGPTPAPSAAKSVQRRPYANIMPESGLGNAWDSNDNALDFVAVTPVPKNSASPAEQPMESAASLQPLGSNIQFILQEGTATVTGLPQAASAQSVINVYETSAKGAALESAVAAADGSFEVSFETAKALTAVYVTATQDGKDESDAIGINLAQASKQVVADKLSYSVDSKGIGTLIGNAGAGVARSTIYVYPNSSANKPERLNGGGTEVLGTGAFNTITFNNAPATIYVTQQSSDAKGIMLESVPVSVEKAATDVVTPLDEVKETDSKGILVNLNQFFTVEGVVTIDNGVMGTQKNNFYIQDEKAGINIFGNYDSGLKIVRGDKLRITGKLIQYNGLTELEATAITRVDEGQVIPAPKDVSILDLNTFTVAEPLEGSLVRFNGKVSSVATSGANWNVTFVDENNKSTTVRVMDKTGIKADEVFESGKSYALTGIVGQYTTNATHVSGYQVFPRDMKDVTAQLAIDHEPITEVYKNTNVEFVAKASGAENVTVYYRAAGTADYVTLEMTAGNESRYTAVLQAGTVPADGFDYYIEAKAGEKVQSSGTKETPHQVKLIDDEVGPRIYGEAPVGGTKVESPRPEISVLLEDPSGVNQESVKVWLDGDELTNAQISQSQVKFTPESDLTLGNHTVKVTAKDLKGNSSEYEWTFSVVPRFEGGNHYRGTTHNHTKISHDGAGEPEAALKAGQKYKYDWFAFSDHSHDIDPTLLGQDTVERNGMLERSGGANWQLTKDLSAQYTKNGEYVVFPAFEMTSTTWGHSNIFGTENFIDRNINGKMYQDLNKYYAWVMTYDDVVGQFNHPDMSKDAFNNFKPYNKDVDKLFTMLEVGNGSGHYGYANAEKKFFSVLDLGWHVAPTYGEDNHEGTWGQTRARTVIVSDDLSQESLLHSMRNMRVYMVEDPNFTLDVKANGFYMGSTVDSKSLKFNISGSDTVAESRSMADYSYLAADYKSDDRVEKVELITNGGKVLDSYSPMTADFTWEPSYTVTGGQQWFVVKVTQADGERMYSAPIWSKEEAVDVKVNGIDIVGDVIIEGNPATLKASVANNGTQEVKNLKVDLYYDEVKADNLIGSQEISSIPSKGVATATAVWNSPLKGEHSIIAVVSSLDGLNLADNQFVLPVKIKEPLGINVVIDAKHGNENSSGDSGTYKDNLKAFTTMLQKEGYRVTENTATITDAVLSNVKVLIITHPRSAYTAEESAAIAKFVKAGGSLLMAGKSNHSTNPTINNGMLEQMGATIRMGNDGVFDDSKTGNFWSDPKVSPFAVRVFPELVSNYITDRVSFLDYYSGTSLSGPNDTALNGNEKVVILAKGNETTYQGNIKGGYTYDVVSDATGGSAIPLIASEEIGEKGRIIVSGMNIFNDKQIDESYAPKGNDEFILNAVNWLAHRDTKITKISDARKLAEDSDAVIEGTVTTGAGVFFDAFYVQDETGGIMAFQEVPAGSIKPGDKVRIYGHIITFDNNKEIEFAKFEQDVIKIGSGEPLEPKLVPTGEATSEVNQGLLVKVKGKVVSKFDDNSYIINDGSGEVLVFTDGYIVNQSGPVPVLAPCDTLEAVGLSGAFAQGERIRVRDTRELLKISTLPGSDCPNPGDGGTDPGDGGTDPGDGGTDPGDGGTDPGDGGTDPGDGGTDPSDGGTDPGDGGTEPGDGGTEPGDGGTEPGDGGTEPGDGGTEPGDGGTEPGDGGTKPGDGGTKPGDGGTKPGDGGTKPGDGGTKPGDGGTKPGGGGTKPADGGTKPAKPGTVVKPANGVITPVGILSKDKKAMSVVIEEINLDDVKKGQVVVIKPQDSNITEVLEVKLSSNALKSLIENNSGLKIDKADADVIIPPSMLKMMMEMANGKDVSITLKKMSAPGAIGSVYDFTIIAGSKTLHDFNGKKVTIALNVDQEAVKGIDPKNIKIYYYNEDTKEWEVLEDSVYDAKTGIVTATTTHFSTFGVFEVTEKTKGTPVTIDEAGKKLPNTAANIYNYMLAGLLLLIGGTFILMRQRRKA</sequence>
<dbReference type="CDD" id="cd03524">
    <property type="entry name" value="RPA2_OBF_family"/>
    <property type="match status" value="1"/>
</dbReference>
<name>A0A427TRJ0_9BACI</name>
<evidence type="ECO:0000256" key="1">
    <source>
        <dbReference type="ARBA" id="ARBA00004168"/>
    </source>
</evidence>
<dbReference type="InterPro" id="IPR001322">
    <property type="entry name" value="Lamin_tail_dom"/>
</dbReference>
<evidence type="ECO:0000259" key="9">
    <source>
        <dbReference type="PROSITE" id="PS51841"/>
    </source>
</evidence>
<keyword evidence="2" id="KW-0134">Cell wall</keyword>
<dbReference type="InterPro" id="IPR036700">
    <property type="entry name" value="BOBF_sf"/>
</dbReference>
<dbReference type="PROSITE" id="PS51841">
    <property type="entry name" value="LTD"/>
    <property type="match status" value="1"/>
</dbReference>